<dbReference type="AlphaFoldDB" id="A0A7Y9PEF8"/>
<dbReference type="Proteomes" id="UP000589520">
    <property type="component" value="Unassembled WGS sequence"/>
</dbReference>
<proteinExistence type="predicted"/>
<name>A0A7Y9PEF8_9BACT</name>
<dbReference type="EMBL" id="JACCCW010000001">
    <property type="protein sequence ID" value="NYF78412.1"/>
    <property type="molecule type" value="Genomic_DNA"/>
</dbReference>
<reference evidence="1 2" key="1">
    <citation type="submission" date="2020-07" db="EMBL/GenBank/DDBJ databases">
        <title>Genomic Encyclopedia of Type Strains, Phase IV (KMG-V): Genome sequencing to study the core and pangenomes of soil and plant-associated prokaryotes.</title>
        <authorList>
            <person name="Whitman W."/>
        </authorList>
    </citation>
    <scope>NUCLEOTIDE SEQUENCE [LARGE SCALE GENOMIC DNA]</scope>
    <source>
        <strain evidence="1 2">X4EP2</strain>
    </source>
</reference>
<comment type="caution">
    <text evidence="1">The sequence shown here is derived from an EMBL/GenBank/DDBJ whole genome shotgun (WGS) entry which is preliminary data.</text>
</comment>
<keyword evidence="2" id="KW-1185">Reference proteome</keyword>
<protein>
    <submittedName>
        <fullName evidence="1">Uncharacterized protein</fullName>
    </submittedName>
</protein>
<evidence type="ECO:0000313" key="2">
    <source>
        <dbReference type="Proteomes" id="UP000589520"/>
    </source>
</evidence>
<evidence type="ECO:0000313" key="1">
    <source>
        <dbReference type="EMBL" id="NYF78412.1"/>
    </source>
</evidence>
<gene>
    <name evidence="1" type="ORF">HDF17_000699</name>
</gene>
<accession>A0A7Y9PEF8</accession>
<sequence length="201" mass="22798">MLAVRVIAEKIPRVTLRTYDQRTSILETPKDEVGCSTIRILQELLFRGFLYEMNLLSIFDHCEGDPIEACSIGSWDNSFSFDKLVKSFGISGEREHRSAVFFKVNLGEHLSAYCLISYSEDKFVAPLSCLADCFDHMRQRQEKCAFGVYALSMEDCGLSWFITQKAGSSANWSYTSDELSPSRQFRGSLISALLQTTKHFV</sequence>
<organism evidence="1 2">
    <name type="scientific">Granulicella arctica</name>
    <dbReference type="NCBI Taxonomy" id="940613"/>
    <lineage>
        <taxon>Bacteria</taxon>
        <taxon>Pseudomonadati</taxon>
        <taxon>Acidobacteriota</taxon>
        <taxon>Terriglobia</taxon>
        <taxon>Terriglobales</taxon>
        <taxon>Acidobacteriaceae</taxon>
        <taxon>Granulicella</taxon>
    </lineage>
</organism>